<evidence type="ECO:0000256" key="1">
    <source>
        <dbReference type="SAM" id="Phobius"/>
    </source>
</evidence>
<feature type="transmembrane region" description="Helical" evidence="1">
    <location>
        <begin position="164"/>
        <end position="190"/>
    </location>
</feature>
<feature type="transmembrane region" description="Helical" evidence="1">
    <location>
        <begin position="332"/>
        <end position="350"/>
    </location>
</feature>
<evidence type="ECO:0008006" key="4">
    <source>
        <dbReference type="Google" id="ProtNLM"/>
    </source>
</evidence>
<gene>
    <name evidence="2" type="ORF">ACFOZ4_40705</name>
</gene>
<evidence type="ECO:0000313" key="3">
    <source>
        <dbReference type="Proteomes" id="UP001595816"/>
    </source>
</evidence>
<feature type="transmembrane region" description="Helical" evidence="1">
    <location>
        <begin position="88"/>
        <end position="109"/>
    </location>
</feature>
<feature type="transmembrane region" description="Helical" evidence="1">
    <location>
        <begin position="121"/>
        <end position="152"/>
    </location>
</feature>
<proteinExistence type="predicted"/>
<keyword evidence="1" id="KW-0472">Membrane</keyword>
<feature type="transmembrane region" description="Helical" evidence="1">
    <location>
        <begin position="279"/>
        <end position="298"/>
    </location>
</feature>
<reference evidence="3" key="1">
    <citation type="journal article" date="2019" name="Int. J. Syst. Evol. Microbiol.">
        <title>The Global Catalogue of Microorganisms (GCM) 10K type strain sequencing project: providing services to taxonomists for standard genome sequencing and annotation.</title>
        <authorList>
            <consortium name="The Broad Institute Genomics Platform"/>
            <consortium name="The Broad Institute Genome Sequencing Center for Infectious Disease"/>
            <person name="Wu L."/>
            <person name="Ma J."/>
        </authorList>
    </citation>
    <scope>NUCLEOTIDE SEQUENCE [LARGE SCALE GENOMIC DNA]</scope>
    <source>
        <strain evidence="3">CGMCC 4.7289</strain>
    </source>
</reference>
<sequence length="353" mass="36422">MLVIVSYCGLLLWSVGLAYVDGADGFTRALLSPDSYLTDVTAMGDHPWEYLRAYTATAAEKSIASRGHPPGPVMLLWALQRAGLTDHLLLGLAVTALGALVAPLVLSAVREVCGEAAARSYAPLLLLATWAVWLAVSIDALVGTLGAATIAAGVRATIRHGTRALAWSLVSGIALGTAALFSYAAAWLGLTVVCLNFARRRAALNWAGGLGVLLPVLAAWAAGFNWLDGLLSAHNDFAVRVEPARPALPWAAISLVALLLAAGPALVPGIRKLRNTPGWPFLAGAGAAVVFSVAAGLARGGIEHAWLAYFPWLTVAAVAPEQRGGPIPPPPLVLAGVGALTAVVVEAVLATPW</sequence>
<evidence type="ECO:0000313" key="2">
    <source>
        <dbReference type="EMBL" id="MFC4136965.1"/>
    </source>
</evidence>
<dbReference type="EMBL" id="JBHSAY010000035">
    <property type="protein sequence ID" value="MFC4136965.1"/>
    <property type="molecule type" value="Genomic_DNA"/>
</dbReference>
<keyword evidence="3" id="KW-1185">Reference proteome</keyword>
<keyword evidence="1" id="KW-1133">Transmembrane helix</keyword>
<accession>A0ABV8M0V4</accession>
<comment type="caution">
    <text evidence="2">The sequence shown here is derived from an EMBL/GenBank/DDBJ whole genome shotgun (WGS) entry which is preliminary data.</text>
</comment>
<keyword evidence="1" id="KW-0812">Transmembrane</keyword>
<organism evidence="2 3">
    <name type="scientific">Hamadaea flava</name>
    <dbReference type="NCBI Taxonomy" id="1742688"/>
    <lineage>
        <taxon>Bacteria</taxon>
        <taxon>Bacillati</taxon>
        <taxon>Actinomycetota</taxon>
        <taxon>Actinomycetes</taxon>
        <taxon>Micromonosporales</taxon>
        <taxon>Micromonosporaceae</taxon>
        <taxon>Hamadaea</taxon>
    </lineage>
</organism>
<protein>
    <recommendedName>
        <fullName evidence="4">Glycosyltransferase RgtA/B/C/D-like domain-containing protein</fullName>
    </recommendedName>
</protein>
<name>A0ABV8M0V4_9ACTN</name>
<feature type="transmembrane region" description="Helical" evidence="1">
    <location>
        <begin position="247"/>
        <end position="267"/>
    </location>
</feature>
<dbReference type="Proteomes" id="UP001595816">
    <property type="component" value="Unassembled WGS sequence"/>
</dbReference>
<feature type="transmembrane region" description="Helical" evidence="1">
    <location>
        <begin position="202"/>
        <end position="227"/>
    </location>
</feature>
<dbReference type="RefSeq" id="WP_253762146.1">
    <property type="nucleotide sequence ID" value="NZ_JAMZDZ010000001.1"/>
</dbReference>